<evidence type="ECO:0000256" key="3">
    <source>
        <dbReference type="ARBA" id="ARBA00022722"/>
    </source>
</evidence>
<dbReference type="GO" id="GO:0004521">
    <property type="term" value="F:RNA endonuclease activity"/>
    <property type="evidence" value="ECO:0007669"/>
    <property type="project" value="InterPro"/>
</dbReference>
<dbReference type="GO" id="GO:0016787">
    <property type="term" value="F:hydrolase activity"/>
    <property type="evidence" value="ECO:0007669"/>
    <property type="project" value="UniProtKB-KW"/>
</dbReference>
<protein>
    <recommendedName>
        <fullName evidence="9">CRISPR-associated endoribonuclease Cas2</fullName>
        <ecNumber evidence="9">3.1.-.-</ecNumber>
    </recommendedName>
</protein>
<dbReference type="AlphaFoldDB" id="A0A0A7ID07"/>
<dbReference type="SUPFAM" id="SSF143430">
    <property type="entry name" value="TTP0101/SSO1404-like"/>
    <property type="match status" value="1"/>
</dbReference>
<evidence type="ECO:0000313" key="10">
    <source>
        <dbReference type="EMBL" id="AIZ16699.1"/>
    </source>
</evidence>
<comment type="function">
    <text evidence="9">CRISPR (clustered regularly interspaced short palindromic repeat), is an adaptive immune system that provides protection against mobile genetic elements (viruses, transposable elements and conjugative plasmids). CRISPR clusters contain sequences complementary to antecedent mobile elements and target invading nucleic acids. CRISPR clusters are transcribed and processed into CRISPR RNA (crRNA). Functions as a ssRNA-specific endoribonuclease. Involved in the integration of spacer DNA into the CRISPR cassette.</text>
</comment>
<sequence>MNNLMQRYIVAYDIKDDSRRIRVAKLLQSYGNRLQYSVFLMEMREVRLVRMEERLHTLINGAEDSVVIARLDDAKASESIVFIGSRNYEDVRVPTVI</sequence>
<dbReference type="EC" id="3.1.-.-" evidence="9"/>
<dbReference type="Gene3D" id="3.30.70.240">
    <property type="match status" value="1"/>
</dbReference>
<dbReference type="KEGG" id="bpsp:AH67_07095"/>
<dbReference type="PANTHER" id="PTHR34405:SF3">
    <property type="entry name" value="CRISPR-ASSOCIATED ENDORIBONUCLEASE CAS2 3"/>
    <property type="match status" value="1"/>
</dbReference>
<dbReference type="PANTHER" id="PTHR34405">
    <property type="entry name" value="CRISPR-ASSOCIATED ENDORIBONUCLEASE CAS2"/>
    <property type="match status" value="1"/>
</dbReference>
<gene>
    <name evidence="9" type="primary">cas2</name>
    <name evidence="10" type="ORF">AH67_07095</name>
</gene>
<evidence type="ECO:0000313" key="11">
    <source>
        <dbReference type="Proteomes" id="UP000030636"/>
    </source>
</evidence>
<keyword evidence="5 9" id="KW-0255">Endonuclease</keyword>
<comment type="similarity">
    <text evidence="2 9">Belongs to the CRISPR-associated endoribonuclease Cas2 protein family.</text>
</comment>
<keyword evidence="4 9" id="KW-0479">Metal-binding</keyword>
<dbReference type="CDD" id="cd09725">
    <property type="entry name" value="Cas2_I_II_III"/>
    <property type="match status" value="1"/>
</dbReference>
<dbReference type="InterPro" id="IPR019199">
    <property type="entry name" value="Virulence_VapD/CRISPR_Cas2"/>
</dbReference>
<comment type="cofactor">
    <cofactor evidence="1 9">
        <name>Mg(2+)</name>
        <dbReference type="ChEBI" id="CHEBI:18420"/>
    </cofactor>
</comment>
<dbReference type="HAMAP" id="MF_01471">
    <property type="entry name" value="Cas2"/>
    <property type="match status" value="1"/>
</dbReference>
<accession>A0A0A7ID07</accession>
<reference evidence="10 11" key="1">
    <citation type="journal article" date="2015" name="Genome Announc.">
        <title>Bifidobacterium pseudolongum Strain PV8-2, Isolated from a Stool Sample of an Anemic Kenyan Infant.</title>
        <authorList>
            <person name="Vazquez-Gutierrez P."/>
            <person name="Lacroix C."/>
            <person name="Chassard C."/>
            <person name="Klumpp J."/>
            <person name="Stevens M.J."/>
            <person name="Jans C."/>
        </authorList>
    </citation>
    <scope>NUCLEOTIDE SEQUENCE [LARGE SCALE GENOMIC DNA]</scope>
    <source>
        <strain evidence="10 11">PV8-2</strain>
    </source>
</reference>
<evidence type="ECO:0000256" key="5">
    <source>
        <dbReference type="ARBA" id="ARBA00022759"/>
    </source>
</evidence>
<keyword evidence="6 9" id="KW-0378">Hydrolase</keyword>
<dbReference type="GO" id="GO:0043571">
    <property type="term" value="P:maintenance of CRISPR repeat elements"/>
    <property type="evidence" value="ECO:0007669"/>
    <property type="project" value="UniProtKB-UniRule"/>
</dbReference>
<name>A0A0A7ID07_9BIFI</name>
<dbReference type="GO" id="GO:0046872">
    <property type="term" value="F:metal ion binding"/>
    <property type="evidence" value="ECO:0007669"/>
    <property type="project" value="UniProtKB-UniRule"/>
</dbReference>
<evidence type="ECO:0000256" key="2">
    <source>
        <dbReference type="ARBA" id="ARBA00009959"/>
    </source>
</evidence>
<dbReference type="NCBIfam" id="TIGR01573">
    <property type="entry name" value="cas2"/>
    <property type="match status" value="1"/>
</dbReference>
<keyword evidence="8 9" id="KW-0051">Antiviral defense</keyword>
<proteinExistence type="inferred from homology"/>
<dbReference type="EMBL" id="CP007457">
    <property type="protein sequence ID" value="AIZ16699.1"/>
    <property type="molecule type" value="Genomic_DNA"/>
</dbReference>
<keyword evidence="11" id="KW-1185">Reference proteome</keyword>
<evidence type="ECO:0000256" key="9">
    <source>
        <dbReference type="HAMAP-Rule" id="MF_01471"/>
    </source>
</evidence>
<evidence type="ECO:0000256" key="6">
    <source>
        <dbReference type="ARBA" id="ARBA00022801"/>
    </source>
</evidence>
<comment type="subunit">
    <text evidence="9">Homodimer, forms a heterotetramer with a Cas1 homodimer.</text>
</comment>
<evidence type="ECO:0000256" key="8">
    <source>
        <dbReference type="ARBA" id="ARBA00023118"/>
    </source>
</evidence>
<dbReference type="RefSeq" id="WP_039172335.1">
    <property type="nucleotide sequence ID" value="NZ_CP007457.1"/>
</dbReference>
<dbReference type="GO" id="GO:0051607">
    <property type="term" value="P:defense response to virus"/>
    <property type="evidence" value="ECO:0007669"/>
    <property type="project" value="UniProtKB-UniRule"/>
</dbReference>
<dbReference type="InterPro" id="IPR021127">
    <property type="entry name" value="CRISPR_associated_Cas2"/>
</dbReference>
<feature type="binding site" evidence="9">
    <location>
        <position position="13"/>
    </location>
    <ligand>
        <name>Mg(2+)</name>
        <dbReference type="ChEBI" id="CHEBI:18420"/>
        <note>catalytic</note>
    </ligand>
</feature>
<dbReference type="OrthoDB" id="9798176at2"/>
<organism evidence="10 11">
    <name type="scientific">Bifidobacterium pseudolongum PV8-2</name>
    <dbReference type="NCBI Taxonomy" id="1447715"/>
    <lineage>
        <taxon>Bacteria</taxon>
        <taxon>Bacillati</taxon>
        <taxon>Actinomycetota</taxon>
        <taxon>Actinomycetes</taxon>
        <taxon>Bifidobacteriales</taxon>
        <taxon>Bifidobacteriaceae</taxon>
        <taxon>Bifidobacterium</taxon>
    </lineage>
</organism>
<dbReference type="Proteomes" id="UP000030636">
    <property type="component" value="Chromosome"/>
</dbReference>
<keyword evidence="7 9" id="KW-0460">Magnesium</keyword>
<dbReference type="Pfam" id="PF09827">
    <property type="entry name" value="CRISPR_Cas2"/>
    <property type="match status" value="1"/>
</dbReference>
<evidence type="ECO:0000256" key="1">
    <source>
        <dbReference type="ARBA" id="ARBA00001946"/>
    </source>
</evidence>
<evidence type="ECO:0000256" key="7">
    <source>
        <dbReference type="ARBA" id="ARBA00022842"/>
    </source>
</evidence>
<keyword evidence="3 9" id="KW-0540">Nuclease</keyword>
<dbReference type="HOGENOM" id="CLU_161124_3_0_11"/>
<evidence type="ECO:0000256" key="4">
    <source>
        <dbReference type="ARBA" id="ARBA00022723"/>
    </source>
</evidence>